<protein>
    <recommendedName>
        <fullName evidence="4">BED-type domain-containing protein</fullName>
    </recommendedName>
</protein>
<reference evidence="1" key="3">
    <citation type="submission" date="2023-07" db="EMBL/GenBank/DDBJ databases">
        <title>An improved reference 1 genome and first organelle genomes of Quercus suber.</title>
        <authorList>
            <consortium name="Genosuber Consortium"/>
            <person name="Usie A."/>
            <person name="Serra O."/>
            <person name="Barros P."/>
        </authorList>
    </citation>
    <scope>NUCLEOTIDE SEQUENCE</scope>
    <source>
        <strain evidence="1">HL8</strain>
        <tissue evidence="1">Leaves</tissue>
    </source>
</reference>
<dbReference type="PANTHER" id="PTHR46951">
    <property type="entry name" value="BED-TYPE DOMAIN-CONTAINING PROTEIN"/>
    <property type="match status" value="1"/>
</dbReference>
<dbReference type="AlphaFoldDB" id="A0AAW0KAX9"/>
<reference evidence="1" key="1">
    <citation type="submission" date="2017-12" db="EMBL/GenBank/DDBJ databases">
        <authorList>
            <person name="Barbosa P."/>
            <person name="Usie A."/>
            <person name="Ramos A.M."/>
        </authorList>
    </citation>
    <scope>NUCLEOTIDE SEQUENCE</scope>
    <source>
        <strain evidence="1">HL8</strain>
        <tissue evidence="1">Leaves</tissue>
    </source>
</reference>
<keyword evidence="3" id="KW-1185">Reference proteome</keyword>
<proteinExistence type="predicted"/>
<dbReference type="EMBL" id="PKMF04000379">
    <property type="protein sequence ID" value="KAK7834998.1"/>
    <property type="molecule type" value="Genomic_DNA"/>
</dbReference>
<feature type="non-terminal residue" evidence="1">
    <location>
        <position position="1"/>
    </location>
</feature>
<evidence type="ECO:0000313" key="1">
    <source>
        <dbReference type="EMBL" id="KAK7834996.1"/>
    </source>
</evidence>
<sequence>SYVEDLDGHFKCNFCQHNFAGGASRIKYHLAGVKGNGVDICTSVPEDVQKEAYLAVGGTNKKLKSASSSSNAKESKTTLCSIRKICATLPIQRCVSAVDKLLAQLVIVNNISFDVVQTTSFIHFVLTLCKVLLNTVLIISYPLI</sequence>
<dbReference type="Proteomes" id="UP000237347">
    <property type="component" value="Unassembled WGS sequence"/>
</dbReference>
<dbReference type="EMBL" id="PKMF04000379">
    <property type="protein sequence ID" value="KAK7834996.1"/>
    <property type="molecule type" value="Genomic_DNA"/>
</dbReference>
<reference evidence="1 3" key="2">
    <citation type="journal article" date="2018" name="Sci. Data">
        <title>The draft genome sequence of cork oak.</title>
        <authorList>
            <person name="Ramos A.M."/>
            <person name="Usie A."/>
            <person name="Barbosa P."/>
            <person name="Barros P.M."/>
            <person name="Capote T."/>
            <person name="Chaves I."/>
            <person name="Simoes F."/>
            <person name="Abreu I."/>
            <person name="Carrasquinho I."/>
            <person name="Faro C."/>
            <person name="Guimaraes J.B."/>
            <person name="Mendonca D."/>
            <person name="Nobrega F."/>
            <person name="Rodrigues L."/>
            <person name="Saibo N.J.M."/>
            <person name="Varela M.C."/>
            <person name="Egas C."/>
            <person name="Matos J."/>
            <person name="Miguel C.M."/>
            <person name="Oliveira M.M."/>
            <person name="Ricardo C.P."/>
            <person name="Goncalves S."/>
        </authorList>
    </citation>
    <scope>NUCLEOTIDE SEQUENCE [LARGE SCALE GENOMIC DNA]</scope>
    <source>
        <strain evidence="3">cv. HL8</strain>
        <strain evidence="1">HL8</strain>
    </source>
</reference>
<accession>A0AAW0KAX9</accession>
<comment type="caution">
    <text evidence="1">The sequence shown here is derived from an EMBL/GenBank/DDBJ whole genome shotgun (WGS) entry which is preliminary data.</text>
</comment>
<organism evidence="1 3">
    <name type="scientific">Quercus suber</name>
    <name type="common">Cork oak</name>
    <dbReference type="NCBI Taxonomy" id="58331"/>
    <lineage>
        <taxon>Eukaryota</taxon>
        <taxon>Viridiplantae</taxon>
        <taxon>Streptophyta</taxon>
        <taxon>Embryophyta</taxon>
        <taxon>Tracheophyta</taxon>
        <taxon>Spermatophyta</taxon>
        <taxon>Magnoliopsida</taxon>
        <taxon>eudicotyledons</taxon>
        <taxon>Gunneridae</taxon>
        <taxon>Pentapetalae</taxon>
        <taxon>rosids</taxon>
        <taxon>fabids</taxon>
        <taxon>Fagales</taxon>
        <taxon>Fagaceae</taxon>
        <taxon>Quercus</taxon>
    </lineage>
</organism>
<evidence type="ECO:0000313" key="3">
    <source>
        <dbReference type="Proteomes" id="UP000237347"/>
    </source>
</evidence>
<gene>
    <name evidence="1" type="ORF">CFP56_023946</name>
    <name evidence="2" type="ORF">CFP56_023949</name>
</gene>
<name>A0AAW0KAX9_QUESU</name>
<evidence type="ECO:0000313" key="2">
    <source>
        <dbReference type="EMBL" id="KAK7834998.1"/>
    </source>
</evidence>
<evidence type="ECO:0008006" key="4">
    <source>
        <dbReference type="Google" id="ProtNLM"/>
    </source>
</evidence>
<dbReference type="PANTHER" id="PTHR46951:SF2">
    <property type="entry name" value="BED-TYPE DOMAIN-CONTAINING PROTEIN"/>
    <property type="match status" value="1"/>
</dbReference>